<dbReference type="Proteomes" id="UP000192434">
    <property type="component" value="Unassembled WGS sequence"/>
</dbReference>
<protein>
    <submittedName>
        <fullName evidence="1">Uncharacterized protein</fullName>
    </submittedName>
</protein>
<dbReference type="EMBL" id="MVII01000019">
    <property type="protein sequence ID" value="ORB55214.1"/>
    <property type="molecule type" value="Genomic_DNA"/>
</dbReference>
<name>A0A1X0J0F6_9MYCO</name>
<comment type="caution">
    <text evidence="1">The sequence shown here is derived from an EMBL/GenBank/DDBJ whole genome shotgun (WGS) entry which is preliminary data.</text>
</comment>
<dbReference type="RefSeq" id="WP_083017324.1">
    <property type="nucleotide sequence ID" value="NZ_MVII01000019.1"/>
</dbReference>
<proteinExistence type="predicted"/>
<accession>A0A1X0J0F6</accession>
<reference evidence="1 2" key="1">
    <citation type="submission" date="2016-12" db="EMBL/GenBank/DDBJ databases">
        <title>The new phylogeny of genus Mycobacterium.</title>
        <authorList>
            <person name="Tortoli E."/>
            <person name="Trovato A."/>
            <person name="Cirillo D.M."/>
        </authorList>
    </citation>
    <scope>NUCLEOTIDE SEQUENCE [LARGE SCALE GENOMIC DNA]</scope>
    <source>
        <strain evidence="1 2">CCUG 66554</strain>
    </source>
</reference>
<evidence type="ECO:0000313" key="2">
    <source>
        <dbReference type="Proteomes" id="UP000192434"/>
    </source>
</evidence>
<gene>
    <name evidence="1" type="ORF">BST43_15180</name>
</gene>
<organism evidence="1 2">
    <name type="scientific">Mycobacteroides saopaulense</name>
    <dbReference type="NCBI Taxonomy" id="1578165"/>
    <lineage>
        <taxon>Bacteria</taxon>
        <taxon>Bacillati</taxon>
        <taxon>Actinomycetota</taxon>
        <taxon>Actinomycetes</taxon>
        <taxon>Mycobacteriales</taxon>
        <taxon>Mycobacteriaceae</taxon>
        <taxon>Mycobacteroides</taxon>
    </lineage>
</organism>
<dbReference type="AlphaFoldDB" id="A0A1X0J0F6"/>
<evidence type="ECO:0000313" key="1">
    <source>
        <dbReference type="EMBL" id="ORB55214.1"/>
    </source>
</evidence>
<sequence length="99" mass="10210">MAAIVIAHTVQRATQLAIELGISAVAMSPRSIKAGACRGLTCDSEIVVDDAIWPLDDDVLDVLHPTTLGADGHVPIVPRSRRAPLGGVTRGVASPHLGA</sequence>